<dbReference type="Pfam" id="PF20249">
    <property type="entry name" value="VasX_N"/>
    <property type="match status" value="1"/>
</dbReference>
<feature type="transmembrane region" description="Helical" evidence="1">
    <location>
        <begin position="1197"/>
        <end position="1214"/>
    </location>
</feature>
<dbReference type="CDD" id="cd14740">
    <property type="entry name" value="PAAR_4"/>
    <property type="match status" value="1"/>
</dbReference>
<sequence>MAVTIAANGLSVVHKGSGGEANATLPDVCLTTVGKPVVPIPYGNNAKSADLAGGSTSVSADGGNSIALKGSTFSKSTGDAGGDKKGISSGTIEAEAEFISASPDVIIEGKGVARLSDQMTMNAANTMCLGGVQNPSVSVDEDLESTDVVDVSVRYPNGQRLTNAQYTLMNEQGAPVTSGILDENGKSTTAELKPGKVKIVAQESQDDFVVTPIRRENPRYSESTPDDEFFDMASKGGRGFWQPTKIDTIGTPWGCIGASLSEDQFFQDMVETEIKLHFCHFHPETAYEFGQTCTAIIGHLNQPLPHTTEALLAYTLPIVLEEGEILSVLLRLAPHENADRMLAYMRARGKGNPQTYLSRYEWQAAQKTINDEFEALFGKIKARLTFLRDEASKLQYAYLSEDVFDKHINTLNAYMKGLPKLISGTFTKLQTKASLLLANTTNVHVTKAPENLYATENRAIPAVVNTTQSIDTVEPYMNEVAGVIQNVIPIYPVRYGYANFFGELMPAQAPPTMTDMVAASGLNETGGYLLRLLREGWIYIKEEGEDEAQPFHIFKYAQTDTPTGVIEKFEKYYFTNEENAQDGLTLDTSSGSTFYPFAFVTAETKHISIAYSEHEWSAAIIDKMNDDEELRGKSMQRVDLSAPNTEFSQKATQDNLSKLVEDYRNNDEKWLADKDSAKPMPHGLDLATTALSYHLAAEGIVETMQKSHSEHKDGTLVALFDPVGRQRDISKAISKNVVEQQAYVSVNQYPLTIGQYAQSCLKSDIPEVKKAAEENLAIKDLNNYLRDYGIEIDNNKKQRQRYLDLMDYYVAGRGAEDEVGSLTCYLRHYFDIRQQGIIDPAAEMGKLLLLLGSLFEGVTASEEGIESMDRWVGEAFHTEELTPLDKVWGIALKAIQIVFLQPQEQINWHHAVPPVLTSIGNYLARIQAEFTYGTKLLGNSGLECFYRATLPTLFDAFLGVRFTGNRLNVALDDIENLIDKQEGHKSSIKSNVQFGEKLLNWSEMKANQAEQRIFELLEAEPTASAPEWLKKMADKLPTKTLLHFAQESAGLGLTYWSYQANVNTINDLLAQTQFDTLDPVNDDKEYLYRTVKMLSTLAAITADSITLSQYSAKGVNVAARRTERALLALQKQLPNMSKQLAEKLGVRSLQAYSQRLDTRLAAAPIKGLVVGANVAMAFIYFWDAFTSDRAGNDKARLGYVVGGVSSVLVAFSVIGGFAGVILFAVGLTGLLFSAYQIDRFGKNSFENLLYSSFWGTSEHYPFWNDFKKQEDTSTAGDRIDVINAVTSDNIKYFDAALNVESQEFLNYFYAPKLSIVDNSIRPYGSAPYRYKLSYVFVLPDFKMNISQLHGSVFRELDDAKYAAYSVPEPDKAMTENFRSALAAAFEDRTLCIAKEDGLHVTVNVEFSHPARLLWCYEPTPNTIVPKRYLTNSGYISTSQIGMLDEKPNTTPWGK</sequence>
<dbReference type="Pfam" id="PF13665">
    <property type="entry name" value="Tox-PAAR-like"/>
    <property type="match status" value="1"/>
</dbReference>
<feature type="transmembrane region" description="Helical" evidence="1">
    <location>
        <begin position="1165"/>
        <end position="1185"/>
    </location>
</feature>
<dbReference type="RefSeq" id="WP_265677167.1">
    <property type="nucleotide sequence ID" value="NZ_JAKRRY010000043.1"/>
</dbReference>
<comment type="caution">
    <text evidence="3">The sequence shown here is derived from an EMBL/GenBank/DDBJ whole genome shotgun (WGS) entry which is preliminary data.</text>
</comment>
<dbReference type="CDD" id="cd20706">
    <property type="entry name" value="MIX_II"/>
    <property type="match status" value="1"/>
</dbReference>
<keyword evidence="1" id="KW-0812">Transmembrane</keyword>
<evidence type="ECO:0000256" key="1">
    <source>
        <dbReference type="SAM" id="Phobius"/>
    </source>
</evidence>
<dbReference type="Proteomes" id="UP001155587">
    <property type="component" value="Unassembled WGS sequence"/>
</dbReference>
<proteinExistence type="predicted"/>
<feature type="domain" description="Toxin VasX N-terminal region" evidence="2">
    <location>
        <begin position="485"/>
        <end position="643"/>
    </location>
</feature>
<keyword evidence="4" id="KW-1185">Reference proteome</keyword>
<keyword evidence="1" id="KW-1133">Transmembrane helix</keyword>
<evidence type="ECO:0000313" key="3">
    <source>
        <dbReference type="EMBL" id="MCW8348638.1"/>
    </source>
</evidence>
<keyword evidence="1" id="KW-0472">Membrane</keyword>
<reference evidence="3" key="1">
    <citation type="submission" date="2022-02" db="EMBL/GenBank/DDBJ databases">
        <title>Vibrio sp. nov, a new bacterium isolated from seawater.</title>
        <authorList>
            <person name="Yuan Y."/>
        </authorList>
    </citation>
    <scope>NUCLEOTIDE SEQUENCE</scope>
    <source>
        <strain evidence="3">ZSDZ65</strain>
    </source>
</reference>
<protein>
    <submittedName>
        <fullName evidence="3">DUF4150 domain-containing protein</fullName>
    </submittedName>
</protein>
<organism evidence="3 4">
    <name type="scientific">Vibrio qingdaonensis</name>
    <dbReference type="NCBI Taxonomy" id="2829491"/>
    <lineage>
        <taxon>Bacteria</taxon>
        <taxon>Pseudomonadati</taxon>
        <taxon>Pseudomonadota</taxon>
        <taxon>Gammaproteobacteria</taxon>
        <taxon>Vibrionales</taxon>
        <taxon>Vibrionaceae</taxon>
        <taxon>Vibrio</taxon>
    </lineage>
</organism>
<name>A0A9X3HYU1_9VIBR</name>
<dbReference type="EMBL" id="JAKRRY010000043">
    <property type="protein sequence ID" value="MCW8348638.1"/>
    <property type="molecule type" value="Genomic_DNA"/>
</dbReference>
<gene>
    <name evidence="3" type="ORF">MD535_21860</name>
</gene>
<evidence type="ECO:0000259" key="2">
    <source>
        <dbReference type="Pfam" id="PF20249"/>
    </source>
</evidence>
<evidence type="ECO:0000313" key="4">
    <source>
        <dbReference type="Proteomes" id="UP001155587"/>
    </source>
</evidence>
<accession>A0A9X3HYU1</accession>
<dbReference type="InterPro" id="IPR046864">
    <property type="entry name" value="VasX_N"/>
</dbReference>